<protein>
    <recommendedName>
        <fullName evidence="11">Azaphilone pigments biosynthesis cluster protein L N-terminal domain-containing protein</fullName>
    </recommendedName>
</protein>
<dbReference type="Gene3D" id="3.40.50.300">
    <property type="entry name" value="P-loop containing nucleotide triphosphate hydrolases"/>
    <property type="match status" value="1"/>
</dbReference>
<evidence type="ECO:0000256" key="10">
    <source>
        <dbReference type="SAM" id="MobiDB-lite"/>
    </source>
</evidence>
<dbReference type="InterPro" id="IPR031348">
    <property type="entry name" value="PigL_N"/>
</dbReference>
<evidence type="ECO:0000313" key="12">
    <source>
        <dbReference type="EMBL" id="KAG4421245.1"/>
    </source>
</evidence>
<evidence type="ECO:0000256" key="8">
    <source>
        <dbReference type="ARBA" id="ARBA00023288"/>
    </source>
</evidence>
<feature type="compositionally biased region" description="Low complexity" evidence="10">
    <location>
        <begin position="357"/>
        <end position="366"/>
    </location>
</feature>
<keyword evidence="9" id="KW-0636">Prenylation</keyword>
<evidence type="ECO:0000259" key="11">
    <source>
        <dbReference type="Pfam" id="PF17111"/>
    </source>
</evidence>
<evidence type="ECO:0000256" key="5">
    <source>
        <dbReference type="ARBA" id="ARBA00022741"/>
    </source>
</evidence>
<sequence length="588" mass="64760">MDPLSITASVVALLGACLKVSVELKKFRQGAAEARTTVTAMLSDVKDLRDVLQSMEDTFEPLDEQPATGNIGTHWANLSRSLQEGRNTVEELEELLTGVNKDVSFLDAARRLVRVKGVAKQIAQFRQQVQTYRDAMQLSLQTVIFWNHVSIQRTTSRIVPKLDDMHADIRRLATNLDVKIHGLQQMFSGGIQQSRIDGVMHLKEFIQSAATVLSSTSTVLSIDESIDEDAEPDDDFRSDFGDWFKTEVTVSTLDWIYSTDRNTPIFDLGLTNSAPSLAGSSQLGGGMRPPSLRQTIAAGQLSQEALNLNISNSKNAQPNKSLPQLENKVAAEVKLSSKADLMPAVPTSPSRSPVKSPGPSLSTSSSPKEKRRSLLRLFTRRGRPLEPPEQNLKAKKLSLFHKPEREAIRRKLVFVGDGGCGKTCYLIRASKGVMPEVYVPTVFENYVADVEVDGKPVEVALWDTAGQEDYARIRPLSYPETHCVCICFAIDSPDSLDNAQEGWISEVLHFCLGLPIVLLGFKKDLRDDPKTIGELLKTSQRPVTWAEAEAVRKQIGAIAYVECSAKTGEGVALAMEKAVRYALAVRPK</sequence>
<accession>A0A8H7TGJ2</accession>
<dbReference type="GO" id="GO:0005886">
    <property type="term" value="C:plasma membrane"/>
    <property type="evidence" value="ECO:0007669"/>
    <property type="project" value="UniProtKB-SubCell"/>
</dbReference>
<dbReference type="SMART" id="SM00176">
    <property type="entry name" value="RAN"/>
    <property type="match status" value="1"/>
</dbReference>
<comment type="caution">
    <text evidence="12">The sequence shown here is derived from an EMBL/GenBank/DDBJ whole genome shotgun (WGS) entry which is preliminary data.</text>
</comment>
<dbReference type="NCBIfam" id="TIGR00231">
    <property type="entry name" value="small_GTP"/>
    <property type="match status" value="1"/>
</dbReference>
<feature type="region of interest" description="Disordered" evidence="10">
    <location>
        <begin position="340"/>
        <end position="371"/>
    </location>
</feature>
<keyword evidence="3" id="KW-1003">Cell membrane</keyword>
<keyword evidence="13" id="KW-1185">Reference proteome</keyword>
<dbReference type="PANTHER" id="PTHR24072">
    <property type="entry name" value="RHO FAMILY GTPASE"/>
    <property type="match status" value="1"/>
</dbReference>
<dbReference type="SMART" id="SM00175">
    <property type="entry name" value="RAB"/>
    <property type="match status" value="1"/>
</dbReference>
<gene>
    <name evidence="12" type="ORF">IFR04_005656</name>
</gene>
<dbReference type="GO" id="GO:0003924">
    <property type="term" value="F:GTPase activity"/>
    <property type="evidence" value="ECO:0007669"/>
    <property type="project" value="InterPro"/>
</dbReference>
<evidence type="ECO:0000256" key="7">
    <source>
        <dbReference type="ARBA" id="ARBA00023136"/>
    </source>
</evidence>
<dbReference type="Proteomes" id="UP000664132">
    <property type="component" value="Unassembled WGS sequence"/>
</dbReference>
<dbReference type="PRINTS" id="PR00449">
    <property type="entry name" value="RASTRNSFRMNG"/>
</dbReference>
<evidence type="ECO:0000256" key="3">
    <source>
        <dbReference type="ARBA" id="ARBA00022475"/>
    </source>
</evidence>
<dbReference type="EMBL" id="JAFJYH010000069">
    <property type="protein sequence ID" value="KAG4421245.1"/>
    <property type="molecule type" value="Genomic_DNA"/>
</dbReference>
<evidence type="ECO:0000256" key="2">
    <source>
        <dbReference type="ARBA" id="ARBA00010142"/>
    </source>
</evidence>
<dbReference type="SMART" id="SM00174">
    <property type="entry name" value="RHO"/>
    <property type="match status" value="1"/>
</dbReference>
<keyword evidence="4" id="KW-0488">Methylation</keyword>
<keyword evidence="8" id="KW-0449">Lipoprotein</keyword>
<dbReference type="PROSITE" id="PS51420">
    <property type="entry name" value="RHO"/>
    <property type="match status" value="1"/>
</dbReference>
<dbReference type="InterPro" id="IPR003578">
    <property type="entry name" value="Small_GTPase_Rho"/>
</dbReference>
<feature type="domain" description="Azaphilone pigments biosynthesis cluster protein L N-terminal" evidence="11">
    <location>
        <begin position="1"/>
        <end position="185"/>
    </location>
</feature>
<keyword evidence="5" id="KW-0547">Nucleotide-binding</keyword>
<evidence type="ECO:0000256" key="4">
    <source>
        <dbReference type="ARBA" id="ARBA00022481"/>
    </source>
</evidence>
<keyword evidence="7" id="KW-0472">Membrane</keyword>
<dbReference type="Pfam" id="PF17111">
    <property type="entry name" value="PigL_N"/>
    <property type="match status" value="1"/>
</dbReference>
<name>A0A8H7TGJ2_9HELO</name>
<comment type="subcellular location">
    <subcellularLocation>
        <location evidence="1">Cell membrane</location>
        <topology evidence="1">Lipid-anchor</topology>
        <orientation evidence="1">Cytoplasmic side</orientation>
    </subcellularLocation>
</comment>
<dbReference type="OrthoDB" id="195446at2759"/>
<evidence type="ECO:0000256" key="9">
    <source>
        <dbReference type="ARBA" id="ARBA00023289"/>
    </source>
</evidence>
<organism evidence="12 13">
    <name type="scientific">Cadophora malorum</name>
    <dbReference type="NCBI Taxonomy" id="108018"/>
    <lineage>
        <taxon>Eukaryota</taxon>
        <taxon>Fungi</taxon>
        <taxon>Dikarya</taxon>
        <taxon>Ascomycota</taxon>
        <taxon>Pezizomycotina</taxon>
        <taxon>Leotiomycetes</taxon>
        <taxon>Helotiales</taxon>
        <taxon>Ploettnerulaceae</taxon>
        <taxon>Cadophora</taxon>
    </lineage>
</organism>
<dbReference type="GO" id="GO:0005525">
    <property type="term" value="F:GTP binding"/>
    <property type="evidence" value="ECO:0007669"/>
    <property type="project" value="UniProtKB-KW"/>
</dbReference>
<dbReference type="FunFam" id="3.40.50.300:FF:000983">
    <property type="entry name" value="Rho family GTPase"/>
    <property type="match status" value="1"/>
</dbReference>
<dbReference type="InterPro" id="IPR005225">
    <property type="entry name" value="Small_GTP-bd"/>
</dbReference>
<dbReference type="SUPFAM" id="SSF52540">
    <property type="entry name" value="P-loop containing nucleoside triphosphate hydrolases"/>
    <property type="match status" value="1"/>
</dbReference>
<evidence type="ECO:0000256" key="1">
    <source>
        <dbReference type="ARBA" id="ARBA00004342"/>
    </source>
</evidence>
<comment type="similarity">
    <text evidence="2">Belongs to the small GTPase superfamily. Rho family.</text>
</comment>
<dbReference type="PROSITE" id="PS51419">
    <property type="entry name" value="RAB"/>
    <property type="match status" value="1"/>
</dbReference>
<dbReference type="Pfam" id="PF00071">
    <property type="entry name" value="Ras"/>
    <property type="match status" value="1"/>
</dbReference>
<dbReference type="SMART" id="SM00173">
    <property type="entry name" value="RAS"/>
    <property type="match status" value="1"/>
</dbReference>
<proteinExistence type="inferred from homology"/>
<evidence type="ECO:0000256" key="6">
    <source>
        <dbReference type="ARBA" id="ARBA00023134"/>
    </source>
</evidence>
<dbReference type="InterPro" id="IPR027417">
    <property type="entry name" value="P-loop_NTPase"/>
</dbReference>
<dbReference type="GO" id="GO:0007264">
    <property type="term" value="P:small GTPase-mediated signal transduction"/>
    <property type="evidence" value="ECO:0007669"/>
    <property type="project" value="InterPro"/>
</dbReference>
<dbReference type="InterPro" id="IPR001806">
    <property type="entry name" value="Small_GTPase"/>
</dbReference>
<keyword evidence="6" id="KW-0342">GTP-binding</keyword>
<dbReference type="PROSITE" id="PS51421">
    <property type="entry name" value="RAS"/>
    <property type="match status" value="1"/>
</dbReference>
<evidence type="ECO:0000313" key="13">
    <source>
        <dbReference type="Proteomes" id="UP000664132"/>
    </source>
</evidence>
<dbReference type="AlphaFoldDB" id="A0A8H7TGJ2"/>
<reference evidence="12" key="1">
    <citation type="submission" date="2021-02" db="EMBL/GenBank/DDBJ databases">
        <title>Genome sequence Cadophora malorum strain M34.</title>
        <authorList>
            <person name="Stefanovic E."/>
            <person name="Vu D."/>
            <person name="Scully C."/>
            <person name="Dijksterhuis J."/>
            <person name="Roader J."/>
            <person name="Houbraken J."/>
        </authorList>
    </citation>
    <scope>NUCLEOTIDE SEQUENCE</scope>
    <source>
        <strain evidence="12">M34</strain>
    </source>
</reference>